<keyword evidence="1" id="KW-0472">Membrane</keyword>
<evidence type="ECO:0000313" key="3">
    <source>
        <dbReference type="Proteomes" id="UP000238523"/>
    </source>
</evidence>
<reference evidence="2 3" key="1">
    <citation type="submission" date="2017-11" db="EMBL/GenBank/DDBJ databases">
        <title>Complete genome of Rhizobium leguminosarum Norway, an ineffective micro-symbiont.</title>
        <authorList>
            <person name="Hoffrichter A."/>
            <person name="Liang J."/>
            <person name="Brachmann A."/>
            <person name="Marin M."/>
        </authorList>
    </citation>
    <scope>NUCLEOTIDE SEQUENCE [LARGE SCALE GENOMIC DNA]</scope>
    <source>
        <strain evidence="2 3">Norway</strain>
    </source>
</reference>
<organism evidence="2 3">
    <name type="scientific">Rhizobium leguminosarum</name>
    <dbReference type="NCBI Taxonomy" id="384"/>
    <lineage>
        <taxon>Bacteria</taxon>
        <taxon>Pseudomonadati</taxon>
        <taxon>Pseudomonadota</taxon>
        <taxon>Alphaproteobacteria</taxon>
        <taxon>Hyphomicrobiales</taxon>
        <taxon>Rhizobiaceae</taxon>
        <taxon>Rhizobium/Agrobacterium group</taxon>
        <taxon>Rhizobium</taxon>
    </lineage>
</organism>
<name>A0A2K9Z361_RHILE</name>
<sequence>MSQAGPPVYYAMVSVCSGPHHAAVGDTFVQDQPTPLKFAVEDLAHNIYLLGFFISVSLADIALTVKKEIAKFKVADFVI</sequence>
<evidence type="ECO:0000256" key="1">
    <source>
        <dbReference type="SAM" id="Phobius"/>
    </source>
</evidence>
<dbReference type="AlphaFoldDB" id="A0A2K9Z361"/>
<proteinExistence type="predicted"/>
<keyword evidence="1" id="KW-0812">Transmembrane</keyword>
<protein>
    <submittedName>
        <fullName evidence="2">Uncharacterized protein</fullName>
    </submittedName>
</protein>
<keyword evidence="1" id="KW-1133">Transmembrane helix</keyword>
<evidence type="ECO:0000313" key="2">
    <source>
        <dbReference type="EMBL" id="AUW42620.1"/>
    </source>
</evidence>
<feature type="transmembrane region" description="Helical" evidence="1">
    <location>
        <begin position="43"/>
        <end position="63"/>
    </location>
</feature>
<dbReference type="Proteomes" id="UP000238523">
    <property type="component" value="Chromosome"/>
</dbReference>
<gene>
    <name evidence="2" type="ORF">CUJ84_Chr002259</name>
</gene>
<dbReference type="EMBL" id="CP025012">
    <property type="protein sequence ID" value="AUW42620.1"/>
    <property type="molecule type" value="Genomic_DNA"/>
</dbReference>
<accession>A0A2K9Z361</accession>